<organism evidence="9 10">
    <name type="scientific">Nothobranchius furzeri</name>
    <name type="common">Turquoise killifish</name>
    <dbReference type="NCBI Taxonomy" id="105023"/>
    <lineage>
        <taxon>Eukaryota</taxon>
        <taxon>Metazoa</taxon>
        <taxon>Chordata</taxon>
        <taxon>Craniata</taxon>
        <taxon>Vertebrata</taxon>
        <taxon>Euteleostomi</taxon>
        <taxon>Actinopterygii</taxon>
        <taxon>Neopterygii</taxon>
        <taxon>Teleostei</taxon>
        <taxon>Neoteleostei</taxon>
        <taxon>Acanthomorphata</taxon>
        <taxon>Ovalentaria</taxon>
        <taxon>Atherinomorphae</taxon>
        <taxon>Cyprinodontiformes</taxon>
        <taxon>Nothobranchiidae</taxon>
        <taxon>Nothobranchius</taxon>
    </lineage>
</organism>
<dbReference type="AlphaFoldDB" id="A0A9D3BQH8"/>
<evidence type="ECO:0000256" key="7">
    <source>
        <dbReference type="ARBA" id="ARBA00023136"/>
    </source>
</evidence>
<dbReference type="Proteomes" id="UP000822369">
    <property type="component" value="Chromosome 7"/>
</dbReference>
<dbReference type="OMA" id="MEELWEG"/>
<dbReference type="InterPro" id="IPR017974">
    <property type="entry name" value="Claudin_CS"/>
</dbReference>
<dbReference type="OrthoDB" id="8819159at2759"/>
<dbReference type="PRINTS" id="PR01077">
    <property type="entry name" value="CLAUDIN"/>
</dbReference>
<feature type="transmembrane region" description="Helical" evidence="8">
    <location>
        <begin position="78"/>
        <end position="97"/>
    </location>
</feature>
<dbReference type="InterPro" id="IPR006187">
    <property type="entry name" value="Claudin"/>
</dbReference>
<dbReference type="Pfam" id="PF00822">
    <property type="entry name" value="PMP22_Claudin"/>
    <property type="match status" value="1"/>
</dbReference>
<evidence type="ECO:0000256" key="8">
    <source>
        <dbReference type="RuleBase" id="RU060637"/>
    </source>
</evidence>
<dbReference type="GO" id="GO:0005886">
    <property type="term" value="C:plasma membrane"/>
    <property type="evidence" value="ECO:0007669"/>
    <property type="project" value="UniProtKB-SubCell"/>
</dbReference>
<keyword evidence="4 8" id="KW-0812">Transmembrane</keyword>
<feature type="transmembrane region" description="Helical" evidence="8">
    <location>
        <begin position="7"/>
        <end position="29"/>
    </location>
</feature>
<evidence type="ECO:0000256" key="2">
    <source>
        <dbReference type="ARBA" id="ARBA00022427"/>
    </source>
</evidence>
<name>A0A9D3BQH8_NOTFU</name>
<keyword evidence="5 8" id="KW-0965">Cell junction</keyword>
<dbReference type="GO" id="GO:0005198">
    <property type="term" value="F:structural molecule activity"/>
    <property type="evidence" value="ECO:0007669"/>
    <property type="project" value="InterPro"/>
</dbReference>
<keyword evidence="3 8" id="KW-1003">Cell membrane</keyword>
<evidence type="ECO:0000313" key="9">
    <source>
        <dbReference type="EMBL" id="KAF7218797.1"/>
    </source>
</evidence>
<evidence type="ECO:0000256" key="4">
    <source>
        <dbReference type="ARBA" id="ARBA00022692"/>
    </source>
</evidence>
<dbReference type="PROSITE" id="PS01346">
    <property type="entry name" value="CLAUDIN"/>
    <property type="match status" value="1"/>
</dbReference>
<evidence type="ECO:0000256" key="6">
    <source>
        <dbReference type="ARBA" id="ARBA00022989"/>
    </source>
</evidence>
<dbReference type="PANTHER" id="PTHR12002">
    <property type="entry name" value="CLAUDIN"/>
    <property type="match status" value="1"/>
</dbReference>
<feature type="transmembrane region" description="Helical" evidence="8">
    <location>
        <begin position="118"/>
        <end position="144"/>
    </location>
</feature>
<proteinExistence type="inferred from homology"/>
<keyword evidence="6 8" id="KW-1133">Transmembrane helix</keyword>
<gene>
    <name evidence="9" type="ORF">G4P62_006352</name>
</gene>
<reference evidence="9" key="1">
    <citation type="submission" date="2020-03" db="EMBL/GenBank/DDBJ databases">
        <title>Intra-Species Differences in Population Size shape Life History and Genome Evolution.</title>
        <authorList>
            <person name="Willemsen D."/>
            <person name="Cui R."/>
            <person name="Valenzano D.R."/>
        </authorList>
    </citation>
    <scope>NUCLEOTIDE SEQUENCE</scope>
    <source>
        <strain evidence="9">GRZ</strain>
        <tissue evidence="9">Whole</tissue>
    </source>
</reference>
<dbReference type="KEGG" id="nfu:107380657"/>
<evidence type="ECO:0000256" key="5">
    <source>
        <dbReference type="ARBA" id="ARBA00022949"/>
    </source>
</evidence>
<comment type="similarity">
    <text evidence="1 8">Belongs to the claudin family.</text>
</comment>
<dbReference type="EMBL" id="JAAVVJ010000007">
    <property type="protein sequence ID" value="KAF7218797.1"/>
    <property type="molecule type" value="Genomic_DNA"/>
</dbReference>
<dbReference type="GO" id="GO:0005923">
    <property type="term" value="C:bicellular tight junction"/>
    <property type="evidence" value="ECO:0007669"/>
    <property type="project" value="UniProtKB-SubCell"/>
</dbReference>
<protein>
    <recommendedName>
        <fullName evidence="8">Claudin</fullName>
    </recommendedName>
</protein>
<feature type="transmembrane region" description="Helical" evidence="8">
    <location>
        <begin position="164"/>
        <end position="185"/>
    </location>
</feature>
<keyword evidence="7 8" id="KW-0472">Membrane</keyword>
<dbReference type="InterPro" id="IPR004031">
    <property type="entry name" value="PMP22/EMP/MP20/Claudin"/>
</dbReference>
<comment type="function">
    <text evidence="8">Claudins function as major constituents of the tight junction complexes that regulate the permeability of epithelia.</text>
</comment>
<accession>A0A9D3BQH8</accession>
<keyword evidence="2 8" id="KW-0796">Tight junction</keyword>
<evidence type="ECO:0000256" key="1">
    <source>
        <dbReference type="ARBA" id="ARBA00008295"/>
    </source>
</evidence>
<sequence>MKAKLEILALVLGFIGLFGTVTIAALPTWQVSAYIGANLVVFETLWEGLWMVCYRQIDINMQCKVYDSQLILPYELQAARGLVCISIALVTVSMIVTGCGIKKSNCCGDNMRRKNNTLAFGGSLFLISFFTTIIPVSLVAHSVIVKFYDPALLDPQKQELGQSIFIGWATSGVLLATGVLLLISYSKRASREEQHLNEDHFVAEKDILHLDSAHTPKTGSSFKFQEYV</sequence>
<evidence type="ECO:0000313" key="10">
    <source>
        <dbReference type="Proteomes" id="UP000822369"/>
    </source>
</evidence>
<evidence type="ECO:0000256" key="3">
    <source>
        <dbReference type="ARBA" id="ARBA00022475"/>
    </source>
</evidence>
<comment type="caution">
    <text evidence="9">The sequence shown here is derived from an EMBL/GenBank/DDBJ whole genome shotgun (WGS) entry which is preliminary data.</text>
</comment>
<dbReference type="Gene3D" id="1.20.140.150">
    <property type="match status" value="1"/>
</dbReference>
<comment type="subcellular location">
    <subcellularLocation>
        <location evidence="8">Cell junction</location>
        <location evidence="8">Tight junction</location>
    </subcellularLocation>
    <subcellularLocation>
        <location evidence="8">Cell membrane</location>
        <topology evidence="8">Multi-pass membrane protein</topology>
    </subcellularLocation>
</comment>